<proteinExistence type="inferred from homology"/>
<evidence type="ECO:0000256" key="3">
    <source>
        <dbReference type="ARBA" id="ARBA00022692"/>
    </source>
</evidence>
<evidence type="ECO:0000256" key="4">
    <source>
        <dbReference type="ARBA" id="ARBA00022989"/>
    </source>
</evidence>
<dbReference type="GO" id="GO:0005044">
    <property type="term" value="F:scavenger receptor activity"/>
    <property type="evidence" value="ECO:0007669"/>
    <property type="project" value="TreeGrafter"/>
</dbReference>
<comment type="subcellular location">
    <subcellularLocation>
        <location evidence="1">Membrane</location>
    </subcellularLocation>
</comment>
<evidence type="ECO:0000313" key="9">
    <source>
        <dbReference type="Proteomes" id="UP000318571"/>
    </source>
</evidence>
<evidence type="ECO:0000256" key="2">
    <source>
        <dbReference type="ARBA" id="ARBA00010532"/>
    </source>
</evidence>
<evidence type="ECO:0000256" key="5">
    <source>
        <dbReference type="ARBA" id="ARBA00023136"/>
    </source>
</evidence>
<dbReference type="GO" id="GO:0016020">
    <property type="term" value="C:membrane"/>
    <property type="evidence" value="ECO:0007669"/>
    <property type="project" value="UniProtKB-SubCell"/>
</dbReference>
<keyword evidence="3 7" id="KW-0812">Transmembrane</keyword>
<dbReference type="STRING" id="6832.A0A553PET4"/>
<sequence length="991" mass="113184">EFPKGTSFNRFFFFRLDHSCEIVNGDKPEVVQRGPYTFQSQKERVNFQYHAESDTLSYETITRYKFDPERSCEVCQSTDRMIFINIPLITLIYLGRTHRMFPQHFLHDLNNAIQLKGSHPDSVVTFMQVDKFLFHGWNPPFRWWTPNGGFEGSNACNWLRGTDGFQFAPLITKDQPLWMFHRELCRSIELIPVQGDEMVQGVPVTRYVISENSLLFNTKRNLGFCMEAEAGTNWSACVKASPRSERLDVEECLLDPQYHGYCHKAVWDITSCMDGVPLALSLPHFYQAPTGLRTSVKGLSSSYPPFHETRIKVEPNTGMVVQYQKRLQFNLHLESDTNISQMEHIRKVLLPLFWYEESYEMDDMTLNLIKSDVLAPNKVLQIVQWFVVALGVLLGTLFGISALIFVLGLLFAYVIFPPIIEHEVSKNLDLWDMESEGRKNFEKPPVPVHMNFMVYRVENAKEFLSGEDDKIRFNIKGPYSYLEDRHKENISSQSDDEELIRYGQYKGYSFDREASCDDCNAHEDVTIINAPLLGILHVLDQIPTLGPELKILLNIAITTKEEFRDSLFLTDTVDNIMFHGTRPGSIEWLFSLLDSFSFLDLEALLPPVISTKNGFAVFNGRVNTTHNEFYEVSTGQTDLNQYLEIQRWGPDPQSMDQDLTAQGWWRENGGWKGSNAANTLRGTDGQQVKPFVTEDDRVWLFQTDICRENINVGGIPALRFVLPKRALQANTKFNFGFCMEGELDLLPDEDGDGNWDCVTEDANDEELLDFSACNKTLWNKYRCQDSILDLTTCQGGAPVWMSSPHFINSPSHFREDFDGIAEPNPELHDTILDIEPNTGIVINLHKRVQINIPMLQDDEIDDLKYVQPETLVPIFWLDEGAEIDQENIDKIKSLVVTPVTATVGVQWTLVGLGALGMVACVAFYIPMAMYEYFQMQIQAIFVALTIAMVSECDSKIRRGQACGETSECRPYLVCNNWTNGSKLCKPAKCSV</sequence>
<feature type="non-terminal residue" evidence="8">
    <location>
        <position position="1"/>
    </location>
</feature>
<name>A0A553PET4_TIGCA</name>
<evidence type="ECO:0000256" key="1">
    <source>
        <dbReference type="ARBA" id="ARBA00004370"/>
    </source>
</evidence>
<protein>
    <submittedName>
        <fullName evidence="8">Uncharacterized protein</fullName>
    </submittedName>
</protein>
<dbReference type="PANTHER" id="PTHR11923">
    <property type="entry name" value="SCAVENGER RECEPTOR CLASS B TYPE-1 SR-B1"/>
    <property type="match status" value="1"/>
</dbReference>
<gene>
    <name evidence="8" type="ORF">TCAL_02655</name>
</gene>
<keyword evidence="6" id="KW-0325">Glycoprotein</keyword>
<evidence type="ECO:0000313" key="8">
    <source>
        <dbReference type="EMBL" id="TRY76195.1"/>
    </source>
</evidence>
<dbReference type="InterPro" id="IPR002159">
    <property type="entry name" value="CD36_fam"/>
</dbReference>
<accession>A0A553PET4</accession>
<dbReference type="PRINTS" id="PR01609">
    <property type="entry name" value="CD36FAMILY"/>
</dbReference>
<feature type="transmembrane region" description="Helical" evidence="7">
    <location>
        <begin position="385"/>
        <end position="416"/>
    </location>
</feature>
<reference evidence="8 9" key="1">
    <citation type="journal article" date="2018" name="Nat. Ecol. Evol.">
        <title>Genomic signatures of mitonuclear coevolution across populations of Tigriopus californicus.</title>
        <authorList>
            <person name="Barreto F.S."/>
            <person name="Watson E.T."/>
            <person name="Lima T.G."/>
            <person name="Willett C.S."/>
            <person name="Edmands S."/>
            <person name="Li W."/>
            <person name="Burton R.S."/>
        </authorList>
    </citation>
    <scope>NUCLEOTIDE SEQUENCE [LARGE SCALE GENOMIC DNA]</scope>
    <source>
        <strain evidence="8 9">San Diego</strain>
    </source>
</reference>
<dbReference type="AlphaFoldDB" id="A0A553PET4"/>
<keyword evidence="9" id="KW-1185">Reference proteome</keyword>
<evidence type="ECO:0000256" key="7">
    <source>
        <dbReference type="SAM" id="Phobius"/>
    </source>
</evidence>
<comment type="similarity">
    <text evidence="2">Belongs to the CD36 family.</text>
</comment>
<feature type="transmembrane region" description="Helical" evidence="7">
    <location>
        <begin position="907"/>
        <end position="926"/>
    </location>
</feature>
<comment type="caution">
    <text evidence="8">The sequence shown here is derived from an EMBL/GenBank/DDBJ whole genome shotgun (WGS) entry which is preliminary data.</text>
</comment>
<dbReference type="EMBL" id="VCGU01000004">
    <property type="protein sequence ID" value="TRY76195.1"/>
    <property type="molecule type" value="Genomic_DNA"/>
</dbReference>
<organism evidence="8 9">
    <name type="scientific">Tigriopus californicus</name>
    <name type="common">Marine copepod</name>
    <dbReference type="NCBI Taxonomy" id="6832"/>
    <lineage>
        <taxon>Eukaryota</taxon>
        <taxon>Metazoa</taxon>
        <taxon>Ecdysozoa</taxon>
        <taxon>Arthropoda</taxon>
        <taxon>Crustacea</taxon>
        <taxon>Multicrustacea</taxon>
        <taxon>Hexanauplia</taxon>
        <taxon>Copepoda</taxon>
        <taxon>Harpacticoida</taxon>
        <taxon>Harpacticidae</taxon>
        <taxon>Tigriopus</taxon>
    </lineage>
</organism>
<dbReference type="PANTHER" id="PTHR11923:SF51">
    <property type="entry name" value="LYSOSOME MEMBRANE PROTEIN 2"/>
    <property type="match status" value="1"/>
</dbReference>
<dbReference type="Proteomes" id="UP000318571">
    <property type="component" value="Chromosome 5"/>
</dbReference>
<dbReference type="Pfam" id="PF01130">
    <property type="entry name" value="CD36"/>
    <property type="match status" value="2"/>
</dbReference>
<evidence type="ECO:0000256" key="6">
    <source>
        <dbReference type="ARBA" id="ARBA00023180"/>
    </source>
</evidence>
<dbReference type="GO" id="GO:0005737">
    <property type="term" value="C:cytoplasm"/>
    <property type="evidence" value="ECO:0007669"/>
    <property type="project" value="TreeGrafter"/>
</dbReference>
<keyword evidence="5 7" id="KW-0472">Membrane</keyword>
<keyword evidence="4 7" id="KW-1133">Transmembrane helix</keyword>